<dbReference type="EMBL" id="LR743508">
    <property type="protein sequence ID" value="CAA2109178.1"/>
    <property type="molecule type" value="Genomic_DNA"/>
</dbReference>
<organism evidence="3">
    <name type="scientific">Variovorax paradoxus</name>
    <dbReference type="NCBI Taxonomy" id="34073"/>
    <lineage>
        <taxon>Bacteria</taxon>
        <taxon>Pseudomonadati</taxon>
        <taxon>Pseudomonadota</taxon>
        <taxon>Betaproteobacteria</taxon>
        <taxon>Burkholderiales</taxon>
        <taxon>Comamonadaceae</taxon>
        <taxon>Variovorax</taxon>
    </lineage>
</organism>
<dbReference type="PANTHER" id="PTHR40057:SF1">
    <property type="entry name" value="SLR1162 PROTEIN"/>
    <property type="match status" value="1"/>
</dbReference>
<dbReference type="Gene3D" id="3.30.70.100">
    <property type="match status" value="1"/>
</dbReference>
<feature type="transmembrane region" description="Helical" evidence="1">
    <location>
        <begin position="140"/>
        <end position="158"/>
    </location>
</feature>
<dbReference type="AlphaFoldDB" id="A0A679JFH4"/>
<name>A0A679JFH4_VARPD</name>
<protein>
    <recommendedName>
        <fullName evidence="2">ABM domain-containing protein</fullName>
    </recommendedName>
</protein>
<reference evidence="3" key="1">
    <citation type="submission" date="2019-12" db="EMBL/GenBank/DDBJ databases">
        <authorList>
            <person name="Cremers G."/>
        </authorList>
    </citation>
    <scope>NUCLEOTIDE SEQUENCE</scope>
    <source>
        <strain evidence="3">Vvax</strain>
    </source>
</reference>
<dbReference type="InterPro" id="IPR011008">
    <property type="entry name" value="Dimeric_a/b-barrel"/>
</dbReference>
<evidence type="ECO:0000313" key="3">
    <source>
        <dbReference type="EMBL" id="CAA2109178.1"/>
    </source>
</evidence>
<evidence type="ECO:0000259" key="2">
    <source>
        <dbReference type="PROSITE" id="PS51725"/>
    </source>
</evidence>
<evidence type="ECO:0000256" key="1">
    <source>
        <dbReference type="SAM" id="Phobius"/>
    </source>
</evidence>
<dbReference type="RefSeq" id="WP_339093123.1">
    <property type="nucleotide sequence ID" value="NZ_LR743508.1"/>
</dbReference>
<gene>
    <name evidence="3" type="ORF">VVAX_05449</name>
</gene>
<dbReference type="InterPro" id="IPR038762">
    <property type="entry name" value="ABM_predict"/>
</dbReference>
<keyword evidence="1" id="KW-0472">Membrane</keyword>
<feature type="domain" description="ABM" evidence="2">
    <location>
        <begin position="29"/>
        <end position="117"/>
    </location>
</feature>
<sequence length="204" mass="22806">MTADDRQPGLRTASLGEIAGRAVPGAETVTAVIQQTVRRESVAAYEQWLKKVVPIASRFPGHRGVNVIHPAAGGLQYTVTIRFDSLAHAQDWFGSETRRELVREVAPLLDADEKVETRTGLEFWFHPPAGQPPAKRYKQFLLTLSVIYPLTILVPAVLHRLLAPVPVVSGYWLEHLVASAVLVGLMVYVVMPRYTRLMARWLYK</sequence>
<dbReference type="PROSITE" id="PS51725">
    <property type="entry name" value="ABM"/>
    <property type="match status" value="1"/>
</dbReference>
<dbReference type="Pfam" id="PF03992">
    <property type="entry name" value="ABM"/>
    <property type="match status" value="1"/>
</dbReference>
<keyword evidence="1" id="KW-1133">Transmembrane helix</keyword>
<accession>A0A679JFH4</accession>
<dbReference type="PANTHER" id="PTHR40057">
    <property type="entry name" value="SLR1162 PROTEIN"/>
    <property type="match status" value="1"/>
</dbReference>
<feature type="transmembrane region" description="Helical" evidence="1">
    <location>
        <begin position="170"/>
        <end position="191"/>
    </location>
</feature>
<dbReference type="SUPFAM" id="SSF54909">
    <property type="entry name" value="Dimeric alpha+beta barrel"/>
    <property type="match status" value="1"/>
</dbReference>
<proteinExistence type="predicted"/>
<keyword evidence="1" id="KW-0812">Transmembrane</keyword>
<dbReference type="InterPro" id="IPR007138">
    <property type="entry name" value="ABM_dom"/>
</dbReference>